<dbReference type="Proteomes" id="UP000234845">
    <property type="component" value="Unassembled WGS sequence"/>
</dbReference>
<keyword evidence="3" id="KW-1185">Reference proteome</keyword>
<dbReference type="AlphaFoldDB" id="A0A2N5Y5J8"/>
<evidence type="ECO:0000256" key="1">
    <source>
        <dbReference type="SAM" id="Phobius"/>
    </source>
</evidence>
<keyword evidence="1" id="KW-1133">Transmembrane helix</keyword>
<dbReference type="OrthoDB" id="21939at2"/>
<dbReference type="Pfam" id="PF11086">
    <property type="entry name" value="DUF2878"/>
    <property type="match status" value="1"/>
</dbReference>
<accession>A0A2N5Y5J8</accession>
<dbReference type="InterPro" id="IPR021306">
    <property type="entry name" value="DUF2878"/>
</dbReference>
<gene>
    <name evidence="2" type="ORF">CWI75_04825</name>
</gene>
<feature type="transmembrane region" description="Helical" evidence="1">
    <location>
        <begin position="94"/>
        <end position="114"/>
    </location>
</feature>
<evidence type="ECO:0000313" key="2">
    <source>
        <dbReference type="EMBL" id="PLW83674.1"/>
    </source>
</evidence>
<protein>
    <submittedName>
        <fullName evidence="2">DUF2878 domain-containing protein</fullName>
    </submittedName>
</protein>
<proteinExistence type="predicted"/>
<dbReference type="EMBL" id="PKLZ01000002">
    <property type="protein sequence ID" value="PLW83674.1"/>
    <property type="molecule type" value="Genomic_DNA"/>
</dbReference>
<comment type="caution">
    <text evidence="2">The sequence shown here is derived from an EMBL/GenBank/DDBJ whole genome shotgun (WGS) entry which is preliminary data.</text>
</comment>
<feature type="transmembrane region" description="Helical" evidence="1">
    <location>
        <begin position="66"/>
        <end position="88"/>
    </location>
</feature>
<feature type="transmembrane region" description="Helical" evidence="1">
    <location>
        <begin position="150"/>
        <end position="171"/>
    </location>
</feature>
<name>A0A2N5Y5J8_9GAMM</name>
<reference evidence="3" key="1">
    <citation type="submission" date="2017-11" db="EMBL/GenBank/DDBJ databases">
        <title>The draft genome sequence of Chromatocurvus sp. F02.</title>
        <authorList>
            <person name="Du Z.-J."/>
            <person name="Chang Y.-Q."/>
        </authorList>
    </citation>
    <scope>NUCLEOTIDE SEQUENCE [LARGE SCALE GENOMIC DNA]</scope>
    <source>
        <strain evidence="3">F02</strain>
    </source>
</reference>
<keyword evidence="1" id="KW-0472">Membrane</keyword>
<dbReference type="RefSeq" id="WP_101520355.1">
    <property type="nucleotide sequence ID" value="NZ_PKLZ01000002.1"/>
</dbReference>
<feature type="transmembrane region" description="Helical" evidence="1">
    <location>
        <begin position="121"/>
        <end position="138"/>
    </location>
</feature>
<keyword evidence="1" id="KW-0812">Transmembrane</keyword>
<organism evidence="2 3">
    <name type="scientific">Kineobactrum sediminis</name>
    <dbReference type="NCBI Taxonomy" id="1905677"/>
    <lineage>
        <taxon>Bacteria</taxon>
        <taxon>Pseudomonadati</taxon>
        <taxon>Pseudomonadota</taxon>
        <taxon>Gammaproteobacteria</taxon>
        <taxon>Cellvibrionales</taxon>
        <taxon>Halieaceae</taxon>
        <taxon>Kineobactrum</taxon>
    </lineage>
</organism>
<sequence>MSTPITDSSGTAATHLTDKLWFNAIWFQSLWFCAVLGRDELLPATLAIIALHLLLVPRRFDELRQLAVLGGLGISVDAGLSLSGVFVFPGGVLVPLWLCCLWLAFATTLGRSLAAFGPRPWLAAIAGGVVVPLNYFAGSRLGAVEFGLPLWQSLLVMALIWSALLPGLYYLQQRFFNRLEATPNVSIPG</sequence>
<evidence type="ECO:0000313" key="3">
    <source>
        <dbReference type="Proteomes" id="UP000234845"/>
    </source>
</evidence>